<keyword evidence="1" id="KW-0812">Transmembrane</keyword>
<proteinExistence type="predicted"/>
<keyword evidence="1" id="KW-0472">Membrane</keyword>
<evidence type="ECO:0000313" key="2">
    <source>
        <dbReference type="EMBL" id="MDS9991860.1"/>
    </source>
</evidence>
<feature type="transmembrane region" description="Helical" evidence="1">
    <location>
        <begin position="123"/>
        <end position="143"/>
    </location>
</feature>
<dbReference type="Proteomes" id="UP001260534">
    <property type="component" value="Unassembled WGS sequence"/>
</dbReference>
<feature type="transmembrane region" description="Helical" evidence="1">
    <location>
        <begin position="96"/>
        <end position="117"/>
    </location>
</feature>
<evidence type="ECO:0000313" key="3">
    <source>
        <dbReference type="Proteomes" id="UP001260534"/>
    </source>
</evidence>
<keyword evidence="3" id="KW-1185">Reference proteome</keyword>
<evidence type="ECO:0000256" key="1">
    <source>
        <dbReference type="SAM" id="Phobius"/>
    </source>
</evidence>
<organism evidence="2 3">
    <name type="scientific">Xanthomonas hawaiiensis</name>
    <dbReference type="NCBI Taxonomy" id="3003247"/>
    <lineage>
        <taxon>Bacteria</taxon>
        <taxon>Pseudomonadati</taxon>
        <taxon>Pseudomonadota</taxon>
        <taxon>Gammaproteobacteria</taxon>
        <taxon>Lysobacterales</taxon>
        <taxon>Lysobacteraceae</taxon>
        <taxon>Xanthomonas</taxon>
    </lineage>
</organism>
<protein>
    <recommendedName>
        <fullName evidence="4">DUF4013 domain-containing protein</fullName>
    </recommendedName>
</protein>
<feature type="transmembrane region" description="Helical" evidence="1">
    <location>
        <begin position="27"/>
        <end position="51"/>
    </location>
</feature>
<sequence>MEDRRRAGARRAHRSTPEPFWARTRAIALYPLHGGALYALIALTLCSLLGMLPGIGWILSIVTSLAIYKYAFEILRHTADGYLDAPERGFDIGDGVVVRLFALMIVLGVAVFAALLLTGPVGGLLMLLAVVLLQPGFLISLAMDGSLRRALNPAVSIGLALRIGWPYLAAFGLLFVIQASALGAAAWLQRALPPLVADLAVTVVTIWGLFAAFHLMGYLVYQYHAVLGYEPAADAAGAFARHDPDQRVLDEAEQLVRDGHTEDALQVLRSEVRTRAVSLGVHELYQRLLRGSTRHDERREHTRQYIHRLLQEKQERRALALQREALDTDPDFAPLLPEQATLLAERAQLAGQFRLAADGLQAALRAWPKAPERSVWSLQAALLLAERFGEDAQARDLLEDALNRCDDEMQRSKLQAALRAVTIAPV</sequence>
<feature type="transmembrane region" description="Helical" evidence="1">
    <location>
        <begin position="57"/>
        <end position="75"/>
    </location>
</feature>
<evidence type="ECO:0008006" key="4">
    <source>
        <dbReference type="Google" id="ProtNLM"/>
    </source>
</evidence>
<keyword evidence="1" id="KW-1133">Transmembrane helix</keyword>
<feature type="transmembrane region" description="Helical" evidence="1">
    <location>
        <begin position="199"/>
        <end position="221"/>
    </location>
</feature>
<gene>
    <name evidence="2" type="ORF">PNQ69_03690</name>
</gene>
<accession>A0ABU2I138</accession>
<dbReference type="EMBL" id="JAQMHB010000001">
    <property type="protein sequence ID" value="MDS9991860.1"/>
    <property type="molecule type" value="Genomic_DNA"/>
</dbReference>
<dbReference type="RefSeq" id="WP_209231403.1">
    <property type="nucleotide sequence ID" value="NZ_JAGHXG010000015.1"/>
</dbReference>
<reference evidence="2 3" key="1">
    <citation type="submission" date="2023-01" db="EMBL/GenBank/DDBJ databases">
        <title>Xanthomonas hawaiianensis sp. nov. isolated from Araceae family in Hawaii.</title>
        <authorList>
            <person name="Chunag S.-C."/>
            <person name="Dobhal S."/>
            <person name="Alvarez A."/>
            <person name="Arif M."/>
        </authorList>
    </citation>
    <scope>NUCLEOTIDE SEQUENCE [LARGE SCALE GENOMIC DNA]</scope>
    <source>
        <strain evidence="2 3">A2111</strain>
    </source>
</reference>
<comment type="caution">
    <text evidence="2">The sequence shown here is derived from an EMBL/GenBank/DDBJ whole genome shotgun (WGS) entry which is preliminary data.</text>
</comment>
<feature type="transmembrane region" description="Helical" evidence="1">
    <location>
        <begin position="164"/>
        <end position="187"/>
    </location>
</feature>
<name>A0ABU2I138_9XANT</name>